<evidence type="ECO:0000256" key="4">
    <source>
        <dbReference type="ARBA" id="ARBA00022837"/>
    </source>
</evidence>
<gene>
    <name evidence="6" type="ORF">JOF44_001907</name>
</gene>
<sequence>MAPTPHRAPNIVILYADDLGWGDLGCFGAEDIPTPHLDGLCRGGVKLPQWYSNSPVCSPSRASLLTGKHPGHAGVESILGGRRDTPGLPAQPTLASQLKERGYRTGIFGKWHLGADAAYAPEHYGFDETFGFRAGCVDYYSHIFYWGQGNPLHDLWEDGDEVWRNGEYLTTLIGRRAADFITRSAEDGPFFCYVPFNAPHYPMHAPAEHMARVAHLPEGRRETAAMIAAMDDAIGEILAALDRSGTREDTLVMFSSDNGPSRESRNWLDGEEISYTGGSSGGLRGSKGSVFEGGIRVPGILSWPAQLPAGTVFEQAGMMMDVLPTVLDASDGAAPELPDVDGISLLDVLRDASADGTSTGADDDGIGAADAVGPSDAARRSLVWSYQGQWAVRRGRHKLVVDAREGMDPPATVGKALYDLEADPAETVDLAAEAPETLAALERELSAHQERAATWR</sequence>
<reference evidence="6 7" key="1">
    <citation type="submission" date="2021-03" db="EMBL/GenBank/DDBJ databases">
        <title>Sequencing the genomes of 1000 actinobacteria strains.</title>
        <authorList>
            <person name="Klenk H.-P."/>
        </authorList>
    </citation>
    <scope>NUCLEOTIDE SEQUENCE [LARGE SCALE GENOMIC DNA]</scope>
    <source>
        <strain evidence="6 7">DSM 14564</strain>
    </source>
</reference>
<dbReference type="InterPro" id="IPR017850">
    <property type="entry name" value="Alkaline_phosphatase_core_sf"/>
</dbReference>
<evidence type="ECO:0000259" key="5">
    <source>
        <dbReference type="Pfam" id="PF00884"/>
    </source>
</evidence>
<protein>
    <submittedName>
        <fullName evidence="6">Arylsulfatase A-like enzyme</fullName>
    </submittedName>
</protein>
<dbReference type="Gene3D" id="3.30.1120.10">
    <property type="match status" value="1"/>
</dbReference>
<dbReference type="InterPro" id="IPR000917">
    <property type="entry name" value="Sulfatase_N"/>
</dbReference>
<accession>A0ABS4YJS7</accession>
<dbReference type="Proteomes" id="UP000698222">
    <property type="component" value="Unassembled WGS sequence"/>
</dbReference>
<organism evidence="6 7">
    <name type="scientific">Brachybacterium fresconis</name>
    <dbReference type="NCBI Taxonomy" id="173363"/>
    <lineage>
        <taxon>Bacteria</taxon>
        <taxon>Bacillati</taxon>
        <taxon>Actinomycetota</taxon>
        <taxon>Actinomycetes</taxon>
        <taxon>Micrococcales</taxon>
        <taxon>Dermabacteraceae</taxon>
        <taxon>Brachybacterium</taxon>
    </lineage>
</organism>
<evidence type="ECO:0000256" key="2">
    <source>
        <dbReference type="ARBA" id="ARBA00022723"/>
    </source>
</evidence>
<dbReference type="PROSITE" id="PS00523">
    <property type="entry name" value="SULFATASE_1"/>
    <property type="match status" value="1"/>
</dbReference>
<evidence type="ECO:0000313" key="7">
    <source>
        <dbReference type="Proteomes" id="UP000698222"/>
    </source>
</evidence>
<comment type="similarity">
    <text evidence="1">Belongs to the sulfatase family.</text>
</comment>
<dbReference type="RefSeq" id="WP_209890298.1">
    <property type="nucleotide sequence ID" value="NZ_BAAAJV010000012.1"/>
</dbReference>
<proteinExistence type="inferred from homology"/>
<dbReference type="Gene3D" id="3.40.720.10">
    <property type="entry name" value="Alkaline Phosphatase, subunit A"/>
    <property type="match status" value="1"/>
</dbReference>
<dbReference type="InterPro" id="IPR024607">
    <property type="entry name" value="Sulfatase_CS"/>
</dbReference>
<comment type="caution">
    <text evidence="6">The sequence shown here is derived from an EMBL/GenBank/DDBJ whole genome shotgun (WGS) entry which is preliminary data.</text>
</comment>
<dbReference type="PANTHER" id="PTHR42693:SF33">
    <property type="entry name" value="ARYLSULFATASE"/>
    <property type="match status" value="1"/>
</dbReference>
<evidence type="ECO:0000313" key="6">
    <source>
        <dbReference type="EMBL" id="MBP2409004.1"/>
    </source>
</evidence>
<keyword evidence="7" id="KW-1185">Reference proteome</keyword>
<dbReference type="PANTHER" id="PTHR42693">
    <property type="entry name" value="ARYLSULFATASE FAMILY MEMBER"/>
    <property type="match status" value="1"/>
</dbReference>
<dbReference type="InterPro" id="IPR050738">
    <property type="entry name" value="Sulfatase"/>
</dbReference>
<evidence type="ECO:0000256" key="1">
    <source>
        <dbReference type="ARBA" id="ARBA00008779"/>
    </source>
</evidence>
<evidence type="ECO:0000256" key="3">
    <source>
        <dbReference type="ARBA" id="ARBA00022801"/>
    </source>
</evidence>
<feature type="domain" description="Sulfatase N-terminal" evidence="5">
    <location>
        <begin position="9"/>
        <end position="330"/>
    </location>
</feature>
<name>A0ABS4YJS7_9MICO</name>
<keyword evidence="4" id="KW-0106">Calcium</keyword>
<dbReference type="SUPFAM" id="SSF53649">
    <property type="entry name" value="Alkaline phosphatase-like"/>
    <property type="match status" value="1"/>
</dbReference>
<keyword evidence="2" id="KW-0479">Metal-binding</keyword>
<keyword evidence="3" id="KW-0378">Hydrolase</keyword>
<dbReference type="EMBL" id="JAGIOC010000001">
    <property type="protein sequence ID" value="MBP2409004.1"/>
    <property type="molecule type" value="Genomic_DNA"/>
</dbReference>
<dbReference type="Pfam" id="PF00884">
    <property type="entry name" value="Sulfatase"/>
    <property type="match status" value="1"/>
</dbReference>